<evidence type="ECO:0000256" key="2">
    <source>
        <dbReference type="SAM" id="MobiDB-lite"/>
    </source>
</evidence>
<dbReference type="EMBL" id="QFZU02000014">
    <property type="protein sequence ID" value="RGA06480.1"/>
    <property type="molecule type" value="Genomic_DNA"/>
</dbReference>
<evidence type="ECO:0000313" key="4">
    <source>
        <dbReference type="EMBL" id="RGA06480.1"/>
    </source>
</evidence>
<dbReference type="Proteomes" id="UP000262538">
    <property type="component" value="Unassembled WGS sequence"/>
</dbReference>
<keyword evidence="5" id="KW-1185">Reference proteome</keyword>
<dbReference type="SMART" id="SM00421">
    <property type="entry name" value="HTH_LUXR"/>
    <property type="match status" value="1"/>
</dbReference>
<feature type="domain" description="HTH luxR-type" evidence="3">
    <location>
        <begin position="64"/>
        <end position="129"/>
    </location>
</feature>
<dbReference type="RefSeq" id="WP_111697731.1">
    <property type="nucleotide sequence ID" value="NZ_QFZU02000014.1"/>
</dbReference>
<reference evidence="4 5" key="1">
    <citation type="submission" date="2018-08" db="EMBL/GenBank/DDBJ databases">
        <title>Microbispora. triticiradicis sp. nov., a novel actinomycete isolated from the root of wheat (Triticum aestivum L.)).</title>
        <authorList>
            <person name="Han C."/>
        </authorList>
    </citation>
    <scope>NUCLEOTIDE SEQUENCE [LARGE SCALE GENOMIC DNA]</scope>
    <source>
        <strain evidence="4 5">NEAU-HRDPA2-9</strain>
    </source>
</reference>
<dbReference type="InterPro" id="IPR039420">
    <property type="entry name" value="WalR-like"/>
</dbReference>
<accession>A0ABX9LRD5</accession>
<dbReference type="CDD" id="cd06170">
    <property type="entry name" value="LuxR_C_like"/>
    <property type="match status" value="1"/>
</dbReference>
<dbReference type="PANTHER" id="PTHR43214">
    <property type="entry name" value="TWO-COMPONENT RESPONSE REGULATOR"/>
    <property type="match status" value="1"/>
</dbReference>
<evidence type="ECO:0000256" key="1">
    <source>
        <dbReference type="ARBA" id="ARBA00023125"/>
    </source>
</evidence>
<proteinExistence type="predicted"/>
<keyword evidence="1" id="KW-0238">DNA-binding</keyword>
<dbReference type="Pfam" id="PF00196">
    <property type="entry name" value="GerE"/>
    <property type="match status" value="1"/>
</dbReference>
<protein>
    <submittedName>
        <fullName evidence="4">LuxR family transcriptional regulator</fullName>
    </submittedName>
</protein>
<comment type="caution">
    <text evidence="4">The sequence shown here is derived from an EMBL/GenBank/DDBJ whole genome shotgun (WGS) entry which is preliminary data.</text>
</comment>
<sequence length="142" mass="14934">MFAPPDRSPGSAIDSGTARRRHARLGPRRAAGPAPSGCTTCGSQDVRGCVSIGNDALPSPIAAALLLAPSLTAREASVFELLGLGYDNRSIARMLSISERTAKRHITAILAKLRLESRLQAGLTAMLVSLTTQTDLARQTRA</sequence>
<gene>
    <name evidence="4" type="ORF">DI270_003085</name>
</gene>
<feature type="compositionally biased region" description="Basic residues" evidence="2">
    <location>
        <begin position="18"/>
        <end position="27"/>
    </location>
</feature>
<dbReference type="PROSITE" id="PS50043">
    <property type="entry name" value="HTH_LUXR_2"/>
    <property type="match status" value="1"/>
</dbReference>
<feature type="region of interest" description="Disordered" evidence="2">
    <location>
        <begin position="1"/>
        <end position="39"/>
    </location>
</feature>
<dbReference type="PANTHER" id="PTHR43214:SF37">
    <property type="entry name" value="TRANSCRIPTIONAL REGULATORY PROTEIN YDFI"/>
    <property type="match status" value="1"/>
</dbReference>
<dbReference type="SUPFAM" id="SSF46894">
    <property type="entry name" value="C-terminal effector domain of the bipartite response regulators"/>
    <property type="match status" value="1"/>
</dbReference>
<dbReference type="InterPro" id="IPR036388">
    <property type="entry name" value="WH-like_DNA-bd_sf"/>
</dbReference>
<feature type="compositionally biased region" description="Low complexity" evidence="2">
    <location>
        <begin position="28"/>
        <end position="37"/>
    </location>
</feature>
<dbReference type="InterPro" id="IPR016032">
    <property type="entry name" value="Sig_transdc_resp-reg_C-effctor"/>
</dbReference>
<dbReference type="Gene3D" id="1.10.10.10">
    <property type="entry name" value="Winged helix-like DNA-binding domain superfamily/Winged helix DNA-binding domain"/>
    <property type="match status" value="1"/>
</dbReference>
<name>A0ABX9LRD5_9ACTN</name>
<dbReference type="PRINTS" id="PR00038">
    <property type="entry name" value="HTHLUXR"/>
</dbReference>
<evidence type="ECO:0000313" key="5">
    <source>
        <dbReference type="Proteomes" id="UP000262538"/>
    </source>
</evidence>
<organism evidence="4 5">
    <name type="scientific">Microbispora triticiradicis</name>
    <dbReference type="NCBI Taxonomy" id="2200763"/>
    <lineage>
        <taxon>Bacteria</taxon>
        <taxon>Bacillati</taxon>
        <taxon>Actinomycetota</taxon>
        <taxon>Actinomycetes</taxon>
        <taxon>Streptosporangiales</taxon>
        <taxon>Streptosporangiaceae</taxon>
        <taxon>Microbispora</taxon>
    </lineage>
</organism>
<evidence type="ECO:0000259" key="3">
    <source>
        <dbReference type="PROSITE" id="PS50043"/>
    </source>
</evidence>
<dbReference type="InterPro" id="IPR000792">
    <property type="entry name" value="Tscrpt_reg_LuxR_C"/>
</dbReference>